<evidence type="ECO:0000256" key="1">
    <source>
        <dbReference type="ARBA" id="ARBA00022723"/>
    </source>
</evidence>
<protein>
    <submittedName>
        <fullName evidence="4">Plant cysteine oxidase 3</fullName>
    </submittedName>
</protein>
<dbReference type="SUPFAM" id="SSF51182">
    <property type="entry name" value="RmlC-like cupins"/>
    <property type="match status" value="1"/>
</dbReference>
<dbReference type="OMA" id="MKAPHEP"/>
<evidence type="ECO:0000256" key="3">
    <source>
        <dbReference type="ARBA" id="ARBA00023004"/>
    </source>
</evidence>
<sequence length="244" mass="26715">MGALRALGRALHQLGQLPLSAIHEEATVARLGELVNAVSAADLGMVEAEYSSRMAADADNDIEFIDVGEAENFTMCVFVLPPGTRIPLHDHPGMIVFSKVLFGELECESYNLISRESSRALMPGKSASRLMALGLNLPRRPGPTHAVVEPNQVDIVRAGEMRSLTPTRANVHSFFSRDKWTAVFDLVMPPYDDEAGRPCTYFDDVCSTGADLNKPSSPGLLQLREVPCPSWFWTKRGVYKGTPL</sequence>
<dbReference type="InterPro" id="IPR012864">
    <property type="entry name" value="PCO/ADO"/>
</dbReference>
<dbReference type="CDD" id="cd20289">
    <property type="entry name" value="cupin_ADO"/>
    <property type="match status" value="1"/>
</dbReference>
<dbReference type="OrthoDB" id="271433at2759"/>
<dbReference type="PANTHER" id="PTHR22966">
    <property type="entry name" value="2-AMINOETHANETHIOL DIOXYGENASE"/>
    <property type="match status" value="1"/>
</dbReference>
<dbReference type="Pfam" id="PF07847">
    <property type="entry name" value="PCO_ADO"/>
    <property type="match status" value="1"/>
</dbReference>
<gene>
    <name evidence="4" type="ORF">FVE85_4483</name>
</gene>
<keyword evidence="5" id="KW-1185">Reference proteome</keyword>
<organism evidence="4 5">
    <name type="scientific">Porphyridium purpureum</name>
    <name type="common">Red alga</name>
    <name type="synonym">Porphyridium cruentum</name>
    <dbReference type="NCBI Taxonomy" id="35688"/>
    <lineage>
        <taxon>Eukaryota</taxon>
        <taxon>Rhodophyta</taxon>
        <taxon>Bangiophyceae</taxon>
        <taxon>Porphyridiales</taxon>
        <taxon>Porphyridiaceae</taxon>
        <taxon>Porphyridium</taxon>
    </lineage>
</organism>
<keyword evidence="2" id="KW-0560">Oxidoreductase</keyword>
<name>A0A5J4YHY4_PORPP</name>
<dbReference type="Gene3D" id="2.60.120.10">
    <property type="entry name" value="Jelly Rolls"/>
    <property type="match status" value="1"/>
</dbReference>
<dbReference type="AlphaFoldDB" id="A0A5J4YHY4"/>
<dbReference type="EMBL" id="VRMN01000016">
    <property type="protein sequence ID" value="KAA8491066.1"/>
    <property type="molecule type" value="Genomic_DNA"/>
</dbReference>
<comment type="caution">
    <text evidence="4">The sequence shown here is derived from an EMBL/GenBank/DDBJ whole genome shotgun (WGS) entry which is preliminary data.</text>
</comment>
<dbReference type="InterPro" id="IPR014710">
    <property type="entry name" value="RmlC-like_jellyroll"/>
</dbReference>
<dbReference type="PANTHER" id="PTHR22966:SF61">
    <property type="entry name" value="2-AMINOETHANETHIOL DIOXYGENASE"/>
    <property type="match status" value="1"/>
</dbReference>
<evidence type="ECO:0000256" key="2">
    <source>
        <dbReference type="ARBA" id="ARBA00023002"/>
    </source>
</evidence>
<evidence type="ECO:0000313" key="5">
    <source>
        <dbReference type="Proteomes" id="UP000324585"/>
    </source>
</evidence>
<evidence type="ECO:0000313" key="4">
    <source>
        <dbReference type="EMBL" id="KAA8491066.1"/>
    </source>
</evidence>
<dbReference type="InterPro" id="IPR011051">
    <property type="entry name" value="RmlC_Cupin_sf"/>
</dbReference>
<keyword evidence="1" id="KW-0479">Metal-binding</keyword>
<dbReference type="GO" id="GO:0016702">
    <property type="term" value="F:oxidoreductase activity, acting on single donors with incorporation of molecular oxygen, incorporation of two atoms of oxygen"/>
    <property type="evidence" value="ECO:0007669"/>
    <property type="project" value="InterPro"/>
</dbReference>
<accession>A0A5J4YHY4</accession>
<proteinExistence type="predicted"/>
<dbReference type="GO" id="GO:0046872">
    <property type="term" value="F:metal ion binding"/>
    <property type="evidence" value="ECO:0007669"/>
    <property type="project" value="UniProtKB-KW"/>
</dbReference>
<reference evidence="5" key="1">
    <citation type="journal article" date="2019" name="Nat. Commun.">
        <title>Expansion of phycobilisome linker gene families in mesophilic red algae.</title>
        <authorList>
            <person name="Lee J."/>
            <person name="Kim D."/>
            <person name="Bhattacharya D."/>
            <person name="Yoon H.S."/>
        </authorList>
    </citation>
    <scope>NUCLEOTIDE SEQUENCE [LARGE SCALE GENOMIC DNA]</scope>
    <source>
        <strain evidence="5">CCMP 1328</strain>
    </source>
</reference>
<dbReference type="Proteomes" id="UP000324585">
    <property type="component" value="Unassembled WGS sequence"/>
</dbReference>
<keyword evidence="3" id="KW-0408">Iron</keyword>